<dbReference type="GO" id="GO:0016491">
    <property type="term" value="F:oxidoreductase activity"/>
    <property type="evidence" value="ECO:0007669"/>
    <property type="project" value="UniProtKB-KW"/>
</dbReference>
<gene>
    <name evidence="3" type="ORF">SAMN04488498_102328</name>
</gene>
<evidence type="ECO:0000259" key="2">
    <source>
        <dbReference type="Pfam" id="PF01266"/>
    </source>
</evidence>
<dbReference type="Proteomes" id="UP000323300">
    <property type="component" value="Unassembled WGS sequence"/>
</dbReference>
<dbReference type="Pfam" id="PF01266">
    <property type="entry name" value="DAO"/>
    <property type="match status" value="1"/>
</dbReference>
<dbReference type="RefSeq" id="WP_149759008.1">
    <property type="nucleotide sequence ID" value="NZ_BSPE01000028.1"/>
</dbReference>
<dbReference type="PANTHER" id="PTHR13847:SF287">
    <property type="entry name" value="FAD-DEPENDENT OXIDOREDUCTASE DOMAIN-CONTAINING PROTEIN 1"/>
    <property type="match status" value="1"/>
</dbReference>
<dbReference type="AlphaFoldDB" id="A0A1I3WMQ1"/>
<name>A0A1I3WMQ1_9HYPH</name>
<evidence type="ECO:0000313" key="3">
    <source>
        <dbReference type="EMBL" id="SFK08459.1"/>
    </source>
</evidence>
<dbReference type="InterPro" id="IPR006076">
    <property type="entry name" value="FAD-dep_OxRdtase"/>
</dbReference>
<protein>
    <submittedName>
        <fullName evidence="3">Glycine/D-amino acid oxidase</fullName>
    </submittedName>
</protein>
<evidence type="ECO:0000313" key="4">
    <source>
        <dbReference type="Proteomes" id="UP000323300"/>
    </source>
</evidence>
<dbReference type="SUPFAM" id="SSF51905">
    <property type="entry name" value="FAD/NAD(P)-binding domain"/>
    <property type="match status" value="1"/>
</dbReference>
<accession>A0A1I3WMQ1</accession>
<dbReference type="PANTHER" id="PTHR13847">
    <property type="entry name" value="SARCOSINE DEHYDROGENASE-RELATED"/>
    <property type="match status" value="1"/>
</dbReference>
<dbReference type="GO" id="GO:0005737">
    <property type="term" value="C:cytoplasm"/>
    <property type="evidence" value="ECO:0007669"/>
    <property type="project" value="TreeGrafter"/>
</dbReference>
<dbReference type="EMBL" id="FOSL01000002">
    <property type="protein sequence ID" value="SFK08459.1"/>
    <property type="molecule type" value="Genomic_DNA"/>
</dbReference>
<organism evidence="3 4">
    <name type="scientific">Neomesorhizobium albiziae</name>
    <dbReference type="NCBI Taxonomy" id="335020"/>
    <lineage>
        <taxon>Bacteria</taxon>
        <taxon>Pseudomonadati</taxon>
        <taxon>Pseudomonadota</taxon>
        <taxon>Alphaproteobacteria</taxon>
        <taxon>Hyphomicrobiales</taxon>
        <taxon>Phyllobacteriaceae</taxon>
        <taxon>Neomesorhizobium</taxon>
    </lineage>
</organism>
<dbReference type="InterPro" id="IPR036188">
    <property type="entry name" value="FAD/NAD-bd_sf"/>
</dbReference>
<sequence length="375" mass="39836">MAETVDIAIIGGGIAGVSLAYFLSPHRSVAVLERETALGYHSSGRSAAEFAFRFHSALVGKLAKISYPFLTNPPGGFTETELLKRRGNLVIADAEKAARLADVFAEESAAAPGLERLTVEQAIERAPILNPDYVADAFYDPDCWDIEAENLLQGCARGARANGATIRNKAEVLGARREGGIWLLETTAGEMRAQTVVNAAGAWADSTAQLFGLKPLGIIPYRRTAITVAMPAGIDVGALPEISEIDEAFYMKPEAGRLLVSPADATESQPCDAQPEELDIAYAAWYLEQATTVAVSHVSHSWAGLRTFAQDRAPVVGYSGEGDGFFWLAGQGGFGIQTAPALGRLATDLILGHAVAADFAEHGLTAELFAPSRFE</sequence>
<keyword evidence="4" id="KW-1185">Reference proteome</keyword>
<reference evidence="3 4" key="1">
    <citation type="submission" date="2016-10" db="EMBL/GenBank/DDBJ databases">
        <authorList>
            <person name="Varghese N."/>
            <person name="Submissions S."/>
        </authorList>
    </citation>
    <scope>NUCLEOTIDE SEQUENCE [LARGE SCALE GENOMIC DNA]</scope>
    <source>
        <strain evidence="3 4">DSM 21822</strain>
    </source>
</reference>
<dbReference type="Gene3D" id="3.30.9.10">
    <property type="entry name" value="D-Amino Acid Oxidase, subunit A, domain 2"/>
    <property type="match status" value="1"/>
</dbReference>
<proteinExistence type="predicted"/>
<dbReference type="OrthoDB" id="7421214at2"/>
<evidence type="ECO:0000256" key="1">
    <source>
        <dbReference type="ARBA" id="ARBA00023002"/>
    </source>
</evidence>
<feature type="domain" description="FAD dependent oxidoreductase" evidence="2">
    <location>
        <begin position="6"/>
        <end position="349"/>
    </location>
</feature>
<keyword evidence="1" id="KW-0560">Oxidoreductase</keyword>
<dbReference type="Gene3D" id="3.50.50.60">
    <property type="entry name" value="FAD/NAD(P)-binding domain"/>
    <property type="match status" value="1"/>
</dbReference>